<evidence type="ECO:0000256" key="1">
    <source>
        <dbReference type="ARBA" id="ARBA00004127"/>
    </source>
</evidence>
<feature type="compositionally biased region" description="Polar residues" evidence="8">
    <location>
        <begin position="428"/>
        <end position="445"/>
    </location>
</feature>
<dbReference type="Pfam" id="PF01699">
    <property type="entry name" value="Na_Ca_ex"/>
    <property type="match status" value="2"/>
</dbReference>
<keyword evidence="4 9" id="KW-0812">Transmembrane</keyword>
<evidence type="ECO:0000256" key="8">
    <source>
        <dbReference type="SAM" id="MobiDB-lite"/>
    </source>
</evidence>
<dbReference type="FunFam" id="1.20.1420.30:FF:000011">
    <property type="entry name" value="Vacuolar calcium ion transporter"/>
    <property type="match status" value="1"/>
</dbReference>
<keyword evidence="3" id="KW-0813">Transport</keyword>
<evidence type="ECO:0000256" key="2">
    <source>
        <dbReference type="ARBA" id="ARBA00008170"/>
    </source>
</evidence>
<feature type="compositionally biased region" description="Basic and acidic residues" evidence="8">
    <location>
        <begin position="473"/>
        <end position="482"/>
    </location>
</feature>
<keyword evidence="12" id="KW-1185">Reference proteome</keyword>
<dbReference type="GO" id="GO:0006874">
    <property type="term" value="P:intracellular calcium ion homeostasis"/>
    <property type="evidence" value="ECO:0007669"/>
    <property type="project" value="TreeGrafter"/>
</dbReference>
<comment type="caution">
    <text evidence="11">The sequence shown here is derived from an EMBL/GenBank/DDBJ whole genome shotgun (WGS) entry which is preliminary data.</text>
</comment>
<feature type="compositionally biased region" description="Polar residues" evidence="8">
    <location>
        <begin position="94"/>
        <end position="106"/>
    </location>
</feature>
<dbReference type="Gene3D" id="1.20.1420.30">
    <property type="entry name" value="NCX, central ion-binding region"/>
    <property type="match status" value="2"/>
</dbReference>
<dbReference type="FunFam" id="1.20.1420.30:FF:000016">
    <property type="entry name" value="Membrane bound cation transporter"/>
    <property type="match status" value="1"/>
</dbReference>
<feature type="transmembrane region" description="Helical" evidence="9">
    <location>
        <begin position="203"/>
        <end position="226"/>
    </location>
</feature>
<keyword evidence="5 9" id="KW-1133">Transmembrane helix</keyword>
<evidence type="ECO:0000256" key="3">
    <source>
        <dbReference type="ARBA" id="ARBA00022448"/>
    </source>
</evidence>
<feature type="region of interest" description="Disordered" evidence="8">
    <location>
        <begin position="1"/>
        <end position="128"/>
    </location>
</feature>
<feature type="transmembrane region" description="Helical" evidence="9">
    <location>
        <begin position="623"/>
        <end position="641"/>
    </location>
</feature>
<feature type="transmembrane region" description="Helical" evidence="9">
    <location>
        <begin position="276"/>
        <end position="295"/>
    </location>
</feature>
<evidence type="ECO:0000313" key="12">
    <source>
        <dbReference type="Proteomes" id="UP000635477"/>
    </source>
</evidence>
<comment type="similarity">
    <text evidence="2">Belongs to the Ca(2+):cation antiporter (CaCA) (TC 2.A.19) family.</text>
</comment>
<feature type="compositionally biased region" description="Low complexity" evidence="8">
    <location>
        <begin position="551"/>
        <end position="565"/>
    </location>
</feature>
<dbReference type="InterPro" id="IPR004713">
    <property type="entry name" value="CaH_exchang"/>
</dbReference>
<feature type="transmembrane region" description="Helical" evidence="9">
    <location>
        <begin position="307"/>
        <end position="325"/>
    </location>
</feature>
<evidence type="ECO:0000256" key="6">
    <source>
        <dbReference type="ARBA" id="ARBA00023065"/>
    </source>
</evidence>
<keyword evidence="7 9" id="KW-0472">Membrane</keyword>
<accession>A0A8H4XL95</accession>
<feature type="compositionally biased region" description="Basic residues" evidence="8">
    <location>
        <begin position="456"/>
        <end position="472"/>
    </location>
</feature>
<feature type="transmembrane region" description="Helical" evidence="9">
    <location>
        <begin position="142"/>
        <end position="163"/>
    </location>
</feature>
<feature type="compositionally biased region" description="Low complexity" evidence="8">
    <location>
        <begin position="356"/>
        <end position="370"/>
    </location>
</feature>
<feature type="transmembrane region" description="Helical" evidence="9">
    <location>
        <begin position="232"/>
        <end position="255"/>
    </location>
</feature>
<feature type="compositionally biased region" description="Low complexity" evidence="8">
    <location>
        <begin position="395"/>
        <end position="414"/>
    </location>
</feature>
<dbReference type="GO" id="GO:0012505">
    <property type="term" value="C:endomembrane system"/>
    <property type="evidence" value="ECO:0007669"/>
    <property type="project" value="UniProtKB-SubCell"/>
</dbReference>
<protein>
    <recommendedName>
        <fullName evidence="10">Sodium/calcium exchanger membrane region domain-containing protein</fullName>
    </recommendedName>
</protein>
<reference evidence="11" key="1">
    <citation type="journal article" date="2020" name="BMC Genomics">
        <title>Correction to: Identification and distribution of gene clusters required for synthesis of sphingolipid metabolism inhibitors in diverse species of the filamentous fungus Fusarium.</title>
        <authorList>
            <person name="Kim H.S."/>
            <person name="Lohmar J.M."/>
            <person name="Busman M."/>
            <person name="Brown D.W."/>
            <person name="Naumann T.A."/>
            <person name="Divon H.H."/>
            <person name="Lysoe E."/>
            <person name="Uhlig S."/>
            <person name="Proctor R.H."/>
        </authorList>
    </citation>
    <scope>NUCLEOTIDE SEQUENCE</scope>
    <source>
        <strain evidence="11">NRRL 22465</strain>
    </source>
</reference>
<sequence>MKETSSEAPDIDGTRSGAQPAAHGPLPPSSTAPEGGSPLHVNQQPDHEAFDEKKRFKKDHKDLDGRKRSKKAKASLGHNDSSMLEIPSAGHVPSQASPQIAQTGSFVETPPKAEEPPEENTPTNTPTTKKTRFIDEIRRNTWLAVTYSWLNVLLVFVPVGIAVAQVNGIHGGVVFGMNAVAIIPLAGLLAFATESVARNLGDALAALMNVTFGNSVELIIFIIALVKNEIRVVQAALLGSILANLLLILGMAFFLGGLRYREQIYNSTVTQMSACLLSLAVTSLVLPTAFHASFSNPALADAQSLKISRGTSVILLLVYLIYLLFQLKSHAYMYESTPQHIVDAESTPGPAAGWLDSSSSDSSSSSSSDSSDSDSSHGTMRKKMKKVLRRRRRSSNTSADTADTADNKAAGAASLTSNVTPREEVSEPSASQYQIPQIPSYTASEQAVDEDDEPRRSRRRRHRRHRHHKNKRRELDLEKSEKGGGGTQSQGKMPENGNQPCGEGEPRRVDFAVQNESQAGPSSGAHRPFPALRGMSVKNLAPTVFSEKQEPGVPSSVPTGPVPRVRYGIRRTNSLPDRLHNQIRPPGAMLPSHIPLMALNAASVQGVDRDNEELQHLSRIGSVVLLLVSTALVAVCAEFLVGSIEEVVRSSSLSIMFLSLIIIPVVGNAAEHVTAITVAMKNHVDLCIGVAVGSSIQIAIFVTPLVVILGWIMDRDMTLYFTLFETVCLFVSAFIVNFLVLDGRSNYLEGALLCAVYLIIAVAAFFYPDAEDAST</sequence>
<dbReference type="PANTHER" id="PTHR31503">
    <property type="entry name" value="VACUOLAR CALCIUM ION TRANSPORTER"/>
    <property type="match status" value="1"/>
</dbReference>
<feature type="domain" description="Sodium/calcium exchanger membrane region" evidence="10">
    <location>
        <begin position="622"/>
        <end position="765"/>
    </location>
</feature>
<dbReference type="PANTHER" id="PTHR31503:SF18">
    <property type="entry name" value="CA(2+)_H(+) EXCHANGER, PUTATIVE (EUROFUNG)-RELATED"/>
    <property type="match status" value="1"/>
</dbReference>
<feature type="transmembrane region" description="Helical" evidence="9">
    <location>
        <begin position="169"/>
        <end position="191"/>
    </location>
</feature>
<dbReference type="InterPro" id="IPR004837">
    <property type="entry name" value="NaCa_Exmemb"/>
</dbReference>
<name>A0A8H4XL95_9HYPO</name>
<evidence type="ECO:0000259" key="10">
    <source>
        <dbReference type="Pfam" id="PF01699"/>
    </source>
</evidence>
<evidence type="ECO:0000256" key="4">
    <source>
        <dbReference type="ARBA" id="ARBA00022692"/>
    </source>
</evidence>
<evidence type="ECO:0000256" key="9">
    <source>
        <dbReference type="SAM" id="Phobius"/>
    </source>
</evidence>
<feature type="transmembrane region" description="Helical" evidence="9">
    <location>
        <begin position="653"/>
        <end position="674"/>
    </location>
</feature>
<dbReference type="GO" id="GO:0015369">
    <property type="term" value="F:calcium:proton antiporter activity"/>
    <property type="evidence" value="ECO:0007669"/>
    <property type="project" value="TreeGrafter"/>
</dbReference>
<comment type="subcellular location">
    <subcellularLocation>
        <location evidence="1">Endomembrane system</location>
        <topology evidence="1">Multi-pass membrane protein</topology>
    </subcellularLocation>
</comment>
<feature type="domain" description="Sodium/calcium exchanger membrane region" evidence="10">
    <location>
        <begin position="173"/>
        <end position="327"/>
    </location>
</feature>
<feature type="transmembrane region" description="Helical" evidence="9">
    <location>
        <begin position="747"/>
        <end position="767"/>
    </location>
</feature>
<keyword evidence="6" id="KW-0406">Ion transport</keyword>
<feature type="compositionally biased region" description="Basic and acidic residues" evidence="8">
    <location>
        <begin position="45"/>
        <end position="66"/>
    </location>
</feature>
<dbReference type="EMBL" id="JABEYC010000328">
    <property type="protein sequence ID" value="KAF4978957.1"/>
    <property type="molecule type" value="Genomic_DNA"/>
</dbReference>
<feature type="region of interest" description="Disordered" evidence="8">
    <location>
        <begin position="345"/>
        <end position="506"/>
    </location>
</feature>
<gene>
    <name evidence="11" type="ORF">FZEAL_4754</name>
</gene>
<dbReference type="OrthoDB" id="1699231at2759"/>
<feature type="region of interest" description="Disordered" evidence="8">
    <location>
        <begin position="546"/>
        <end position="565"/>
    </location>
</feature>
<dbReference type="AlphaFoldDB" id="A0A8H4XL95"/>
<evidence type="ECO:0000313" key="11">
    <source>
        <dbReference type="EMBL" id="KAF4978957.1"/>
    </source>
</evidence>
<feature type="transmembrane region" description="Helical" evidence="9">
    <location>
        <begin position="719"/>
        <end position="740"/>
    </location>
</feature>
<dbReference type="Proteomes" id="UP000635477">
    <property type="component" value="Unassembled WGS sequence"/>
</dbReference>
<organism evidence="11 12">
    <name type="scientific">Fusarium zealandicum</name>
    <dbReference type="NCBI Taxonomy" id="1053134"/>
    <lineage>
        <taxon>Eukaryota</taxon>
        <taxon>Fungi</taxon>
        <taxon>Dikarya</taxon>
        <taxon>Ascomycota</taxon>
        <taxon>Pezizomycotina</taxon>
        <taxon>Sordariomycetes</taxon>
        <taxon>Hypocreomycetidae</taxon>
        <taxon>Hypocreales</taxon>
        <taxon>Nectriaceae</taxon>
        <taxon>Fusarium</taxon>
        <taxon>Fusarium staphyleae species complex</taxon>
    </lineage>
</organism>
<dbReference type="InterPro" id="IPR044880">
    <property type="entry name" value="NCX_ion-bd_dom_sf"/>
</dbReference>
<proteinExistence type="inferred from homology"/>
<feature type="transmembrane region" description="Helical" evidence="9">
    <location>
        <begin position="686"/>
        <end position="713"/>
    </location>
</feature>
<reference evidence="11" key="2">
    <citation type="submission" date="2020-05" db="EMBL/GenBank/DDBJ databases">
        <authorList>
            <person name="Kim H.-S."/>
            <person name="Proctor R.H."/>
            <person name="Brown D.W."/>
        </authorList>
    </citation>
    <scope>NUCLEOTIDE SEQUENCE</scope>
    <source>
        <strain evidence="11">NRRL 22465</strain>
    </source>
</reference>
<feature type="compositionally biased region" description="Basic residues" evidence="8">
    <location>
        <begin position="379"/>
        <end position="394"/>
    </location>
</feature>
<evidence type="ECO:0000256" key="5">
    <source>
        <dbReference type="ARBA" id="ARBA00022989"/>
    </source>
</evidence>
<dbReference type="GO" id="GO:0000329">
    <property type="term" value="C:fungal-type vacuole membrane"/>
    <property type="evidence" value="ECO:0007669"/>
    <property type="project" value="TreeGrafter"/>
</dbReference>
<evidence type="ECO:0000256" key="7">
    <source>
        <dbReference type="ARBA" id="ARBA00023136"/>
    </source>
</evidence>